<dbReference type="EnsemblPlants" id="OB01G34200.1">
    <property type="protein sequence ID" value="OB01G34200.1"/>
    <property type="gene ID" value="OB01G34200"/>
</dbReference>
<dbReference type="HOGENOM" id="CLU_2835216_0_0_1"/>
<organism evidence="1">
    <name type="scientific">Oryza brachyantha</name>
    <name type="common">malo sina</name>
    <dbReference type="NCBI Taxonomy" id="4533"/>
    <lineage>
        <taxon>Eukaryota</taxon>
        <taxon>Viridiplantae</taxon>
        <taxon>Streptophyta</taxon>
        <taxon>Embryophyta</taxon>
        <taxon>Tracheophyta</taxon>
        <taxon>Spermatophyta</taxon>
        <taxon>Magnoliopsida</taxon>
        <taxon>Liliopsida</taxon>
        <taxon>Poales</taxon>
        <taxon>Poaceae</taxon>
        <taxon>BOP clade</taxon>
        <taxon>Oryzoideae</taxon>
        <taxon>Oryzeae</taxon>
        <taxon>Oryzinae</taxon>
        <taxon>Oryza</taxon>
    </lineage>
</organism>
<reference evidence="1" key="2">
    <citation type="submission" date="2013-04" db="UniProtKB">
        <authorList>
            <consortium name="EnsemblPlants"/>
        </authorList>
    </citation>
    <scope>IDENTIFICATION</scope>
</reference>
<accession>J3L2G4</accession>
<evidence type="ECO:0000313" key="2">
    <source>
        <dbReference type="Proteomes" id="UP000006038"/>
    </source>
</evidence>
<reference evidence="1" key="1">
    <citation type="journal article" date="2013" name="Nat. Commun.">
        <title>Whole-genome sequencing of Oryza brachyantha reveals mechanisms underlying Oryza genome evolution.</title>
        <authorList>
            <person name="Chen J."/>
            <person name="Huang Q."/>
            <person name="Gao D."/>
            <person name="Wang J."/>
            <person name="Lang Y."/>
            <person name="Liu T."/>
            <person name="Li B."/>
            <person name="Bai Z."/>
            <person name="Luis Goicoechea J."/>
            <person name="Liang C."/>
            <person name="Chen C."/>
            <person name="Zhang W."/>
            <person name="Sun S."/>
            <person name="Liao Y."/>
            <person name="Zhang X."/>
            <person name="Yang L."/>
            <person name="Song C."/>
            <person name="Wang M."/>
            <person name="Shi J."/>
            <person name="Liu G."/>
            <person name="Liu J."/>
            <person name="Zhou H."/>
            <person name="Zhou W."/>
            <person name="Yu Q."/>
            <person name="An N."/>
            <person name="Chen Y."/>
            <person name="Cai Q."/>
            <person name="Wang B."/>
            <person name="Liu B."/>
            <person name="Min J."/>
            <person name="Huang Y."/>
            <person name="Wu H."/>
            <person name="Li Z."/>
            <person name="Zhang Y."/>
            <person name="Yin Y."/>
            <person name="Song W."/>
            <person name="Jiang J."/>
            <person name="Jackson S.A."/>
            <person name="Wing R.A."/>
            <person name="Wang J."/>
            <person name="Chen M."/>
        </authorList>
    </citation>
    <scope>NUCLEOTIDE SEQUENCE [LARGE SCALE GENOMIC DNA]</scope>
    <source>
        <strain evidence="1">cv. IRGC 101232</strain>
    </source>
</reference>
<dbReference type="Proteomes" id="UP000006038">
    <property type="component" value="Chromosome 1"/>
</dbReference>
<protein>
    <submittedName>
        <fullName evidence="1">Uncharacterized protein</fullName>
    </submittedName>
</protein>
<keyword evidence="2" id="KW-1185">Reference proteome</keyword>
<dbReference type="Gramene" id="OB01G34200.1">
    <property type="protein sequence ID" value="OB01G34200.1"/>
    <property type="gene ID" value="OB01G34200"/>
</dbReference>
<name>J3L2G4_ORYBR</name>
<sequence length="66" mass="7511">MMEAALVIIPLYSNTSAIPYLHNRQHCTTLCRHIPQVCIFIFLQEISKATSTNHQEKVKLHSISSC</sequence>
<proteinExistence type="predicted"/>
<dbReference type="AlphaFoldDB" id="J3L2G4"/>
<evidence type="ECO:0000313" key="1">
    <source>
        <dbReference type="EnsemblPlants" id="OB01G34200.1"/>
    </source>
</evidence>